<dbReference type="RefSeq" id="WP_145877390.1">
    <property type="nucleotide sequence ID" value="NZ_CP046904.1"/>
</dbReference>
<protein>
    <submittedName>
        <fullName evidence="2 3">Nitrate reductase</fullName>
    </submittedName>
</protein>
<gene>
    <name evidence="2" type="ORF">GO485_17415</name>
    <name evidence="3" type="ORF">IP92_03552</name>
</gene>
<dbReference type="Proteomes" id="UP000315112">
    <property type="component" value="Unassembled WGS sequence"/>
</dbReference>
<dbReference type="Pfam" id="PF06796">
    <property type="entry name" value="NapE"/>
    <property type="match status" value="1"/>
</dbReference>
<dbReference type="Proteomes" id="UP000437862">
    <property type="component" value="Chromosome"/>
</dbReference>
<evidence type="ECO:0000313" key="4">
    <source>
        <dbReference type="Proteomes" id="UP000315112"/>
    </source>
</evidence>
<keyword evidence="1" id="KW-0472">Membrane</keyword>
<accession>A0A562PP28</accession>
<evidence type="ECO:0000313" key="3">
    <source>
        <dbReference type="EMBL" id="TWI46118.1"/>
    </source>
</evidence>
<proteinExistence type="predicted"/>
<sequence length="54" mass="5880">MESDRPVPTKAEEIKVFLFITAVLAPVLAVGFIAAYGFIVWFYQLLTGHLPGAA</sequence>
<evidence type="ECO:0000256" key="1">
    <source>
        <dbReference type="SAM" id="Phobius"/>
    </source>
</evidence>
<feature type="transmembrane region" description="Helical" evidence="1">
    <location>
        <begin position="16"/>
        <end position="43"/>
    </location>
</feature>
<reference evidence="2 5" key="3">
    <citation type="submission" date="2019-12" db="EMBL/GenBank/DDBJ databases">
        <title>Draft Genome Sequences of Six Type Strains of the Genus Massilia.</title>
        <authorList>
            <person name="Miess H."/>
            <person name="Frediansyah A."/>
            <person name="Goeker M."/>
            <person name="Gross H."/>
        </authorList>
    </citation>
    <scope>NUCLEOTIDE SEQUENCE [LARGE SCALE GENOMIC DNA]</scope>
    <source>
        <strain evidence="2 5">DSM 26639</strain>
    </source>
</reference>
<evidence type="ECO:0000313" key="5">
    <source>
        <dbReference type="Proteomes" id="UP000437862"/>
    </source>
</evidence>
<evidence type="ECO:0000313" key="2">
    <source>
        <dbReference type="EMBL" id="QGZ40665.1"/>
    </source>
</evidence>
<keyword evidence="1" id="KW-0812">Transmembrane</keyword>
<name>A0A562PP28_9BURK</name>
<reference evidence="3 4" key="1">
    <citation type="journal article" date="2015" name="Stand. Genomic Sci.">
        <title>Genomic Encyclopedia of Bacterial and Archaeal Type Strains, Phase III: the genomes of soil and plant-associated and newly described type strains.</title>
        <authorList>
            <person name="Whitman W.B."/>
            <person name="Woyke T."/>
            <person name="Klenk H.P."/>
            <person name="Zhou Y."/>
            <person name="Lilburn T.G."/>
            <person name="Beck B.J."/>
            <person name="De Vos P."/>
            <person name="Vandamme P."/>
            <person name="Eisen J.A."/>
            <person name="Garrity G."/>
            <person name="Hugenholtz P."/>
            <person name="Kyrpides N.C."/>
        </authorList>
    </citation>
    <scope>NUCLEOTIDE SEQUENCE [LARGE SCALE GENOMIC DNA]</scope>
    <source>
        <strain evidence="3 4">CGMCC 1.10685</strain>
    </source>
</reference>
<reference evidence="3" key="2">
    <citation type="submission" date="2019-07" db="EMBL/GenBank/DDBJ databases">
        <authorList>
            <person name="Whitman W."/>
            <person name="Huntemann M."/>
            <person name="Clum A."/>
            <person name="Pillay M."/>
            <person name="Palaniappan K."/>
            <person name="Varghese N."/>
            <person name="Mikhailova N."/>
            <person name="Stamatis D."/>
            <person name="Reddy T."/>
            <person name="Daum C."/>
            <person name="Shapiro N."/>
            <person name="Ivanova N."/>
            <person name="Kyrpides N."/>
            <person name="Woyke T."/>
        </authorList>
    </citation>
    <scope>NUCLEOTIDE SEQUENCE</scope>
    <source>
        <strain evidence="3">CGMCC 1.10685</strain>
    </source>
</reference>
<keyword evidence="1" id="KW-1133">Transmembrane helix</keyword>
<dbReference type="InterPro" id="IPR010649">
    <property type="entry name" value="NapE_TorE"/>
</dbReference>
<dbReference type="OrthoDB" id="7596241at2"/>
<dbReference type="EMBL" id="CP046904">
    <property type="protein sequence ID" value="QGZ40665.1"/>
    <property type="molecule type" value="Genomic_DNA"/>
</dbReference>
<organism evidence="3 4">
    <name type="scientific">Pseudoduganella flava</name>
    <dbReference type="NCBI Taxonomy" id="871742"/>
    <lineage>
        <taxon>Bacteria</taxon>
        <taxon>Pseudomonadati</taxon>
        <taxon>Pseudomonadota</taxon>
        <taxon>Betaproteobacteria</taxon>
        <taxon>Burkholderiales</taxon>
        <taxon>Oxalobacteraceae</taxon>
        <taxon>Telluria group</taxon>
        <taxon>Pseudoduganella</taxon>
    </lineage>
</organism>
<dbReference type="EMBL" id="VLKW01000006">
    <property type="protein sequence ID" value="TWI46118.1"/>
    <property type="molecule type" value="Genomic_DNA"/>
</dbReference>
<dbReference type="AlphaFoldDB" id="A0A562PP28"/>
<keyword evidence="5" id="KW-1185">Reference proteome</keyword>